<dbReference type="GO" id="GO:0000785">
    <property type="term" value="C:chromatin"/>
    <property type="evidence" value="ECO:0007669"/>
    <property type="project" value="UniProtKB-ARBA"/>
</dbReference>
<dbReference type="PANTHER" id="PTHR10333">
    <property type="entry name" value="INHIBITOR OF GROWTH PROTEIN"/>
    <property type="match status" value="1"/>
</dbReference>
<comment type="caution">
    <text evidence="15">The sequence shown here is derived from an EMBL/GenBank/DDBJ whole genome shotgun (WGS) entry which is preliminary data.</text>
</comment>
<evidence type="ECO:0000256" key="7">
    <source>
        <dbReference type="ARBA" id="ARBA00023015"/>
    </source>
</evidence>
<protein>
    <recommendedName>
        <fullName evidence="14">PHD-type domain-containing protein</fullName>
    </recommendedName>
</protein>
<dbReference type="AlphaFoldDB" id="J6F2H0"/>
<comment type="similarity">
    <text evidence="2">Belongs to the ING family.</text>
</comment>
<evidence type="ECO:0000256" key="5">
    <source>
        <dbReference type="ARBA" id="ARBA00022771"/>
    </source>
</evidence>
<keyword evidence="9" id="KW-0539">Nucleus</keyword>
<dbReference type="OrthoDB" id="5411773at2759"/>
<evidence type="ECO:0000256" key="13">
    <source>
        <dbReference type="SAM" id="MobiDB-lite"/>
    </source>
</evidence>
<dbReference type="HOGENOM" id="CLU_1205521_0_0_1"/>
<evidence type="ECO:0000256" key="6">
    <source>
        <dbReference type="ARBA" id="ARBA00022833"/>
    </source>
</evidence>
<keyword evidence="7" id="KW-0805">Transcription regulation</keyword>
<evidence type="ECO:0000256" key="10">
    <source>
        <dbReference type="PIRSR" id="PIRSR628651-50"/>
    </source>
</evidence>
<evidence type="ECO:0000256" key="1">
    <source>
        <dbReference type="ARBA" id="ARBA00004123"/>
    </source>
</evidence>
<dbReference type="InterPro" id="IPR011011">
    <property type="entry name" value="Znf_FYVE_PHD"/>
</dbReference>
<dbReference type="EMBL" id="ALBS01000172">
    <property type="protein sequence ID" value="EJT49392.1"/>
    <property type="molecule type" value="Genomic_DNA"/>
</dbReference>
<evidence type="ECO:0000256" key="2">
    <source>
        <dbReference type="ARBA" id="ARBA00010210"/>
    </source>
</evidence>
<dbReference type="GO" id="GO:0005634">
    <property type="term" value="C:nucleus"/>
    <property type="evidence" value="ECO:0007669"/>
    <property type="project" value="UniProtKB-SubCell"/>
</dbReference>
<sequence length="230" mass="25065">MSTKDQQTITKIQGEWAKIEALQEEKVKLAERLERIVNRARERGRHEWKKVGGIDIDELETDVKLGDLGGADLVLPPQGLGSGHDGRKDKRKGKGTVPLAIQISSAGSSLGIPSPAGTPGGSRSGSVGRGGGRRKEQQQQQEVEVPAADDMEVEGEVEPDDALYCFCQQKSYGEMIGCDNGKCPYEWFHVKCVNMSGPLPDTWYCPECVTKLGLASSDGKVQKDRKGRKK</sequence>
<feature type="domain" description="PHD-type" evidence="14">
    <location>
        <begin position="162"/>
        <end position="211"/>
    </location>
</feature>
<feature type="site" description="Histone H3K4me3 binding" evidence="10">
    <location>
        <position position="179"/>
    </location>
</feature>
<proteinExistence type="inferred from homology"/>
<keyword evidence="3" id="KW-0341">Growth regulation</keyword>
<evidence type="ECO:0000259" key="14">
    <source>
        <dbReference type="PROSITE" id="PS50016"/>
    </source>
</evidence>
<feature type="binding site" evidence="11">
    <location>
        <position position="208"/>
    </location>
    <ligand>
        <name>Zn(2+)</name>
        <dbReference type="ChEBI" id="CHEBI:29105"/>
        <label>2</label>
    </ligand>
</feature>
<dbReference type="VEuPathDB" id="FungiDB:A1Q1_01487"/>
<comment type="subcellular location">
    <subcellularLocation>
        <location evidence="1">Nucleus</location>
    </subcellularLocation>
</comment>
<evidence type="ECO:0000313" key="16">
    <source>
        <dbReference type="Proteomes" id="UP000002748"/>
    </source>
</evidence>
<keyword evidence="4 11" id="KW-0479">Metal-binding</keyword>
<keyword evidence="5 12" id="KW-0863">Zinc-finger</keyword>
<feature type="region of interest" description="Disordered" evidence="13">
    <location>
        <begin position="68"/>
        <end position="94"/>
    </location>
</feature>
<evidence type="ECO:0000256" key="8">
    <source>
        <dbReference type="ARBA" id="ARBA00023163"/>
    </source>
</evidence>
<feature type="site" description="Histone H3K4me3 binding" evidence="10">
    <location>
        <position position="187"/>
    </location>
</feature>
<evidence type="ECO:0000256" key="9">
    <source>
        <dbReference type="ARBA" id="ARBA00023242"/>
    </source>
</evidence>
<dbReference type="Proteomes" id="UP000002748">
    <property type="component" value="Unassembled WGS sequence"/>
</dbReference>
<reference evidence="15 16" key="1">
    <citation type="journal article" date="2012" name="Eukaryot. Cell">
        <title>Draft genome sequence of CBS 2479, the standard type strain of Trichosporon asahii.</title>
        <authorList>
            <person name="Yang R.Y."/>
            <person name="Li H.T."/>
            <person name="Zhu H."/>
            <person name="Zhou G.P."/>
            <person name="Wang M."/>
            <person name="Wang L."/>
        </authorList>
    </citation>
    <scope>NUCLEOTIDE SEQUENCE [LARGE SCALE GENOMIC DNA]</scope>
    <source>
        <strain evidence="16">ATCC 90039 / CBS 2479 / JCM 2466 / KCTC 7840 / NCYC 2677 / UAMH 7654</strain>
    </source>
</reference>
<feature type="binding site" evidence="11">
    <location>
        <position position="205"/>
    </location>
    <ligand>
        <name>Zn(2+)</name>
        <dbReference type="ChEBI" id="CHEBI:29105"/>
        <label>2</label>
    </ligand>
</feature>
<keyword evidence="6 11" id="KW-0862">Zinc</keyword>
<feature type="binding site" evidence="11">
    <location>
        <position position="183"/>
    </location>
    <ligand>
        <name>Zn(2+)</name>
        <dbReference type="ChEBI" id="CHEBI:29105"/>
        <label>2</label>
    </ligand>
</feature>
<evidence type="ECO:0000256" key="11">
    <source>
        <dbReference type="PIRSR" id="PIRSR628651-51"/>
    </source>
</evidence>
<dbReference type="GeneID" id="25985001"/>
<evidence type="ECO:0000313" key="15">
    <source>
        <dbReference type="EMBL" id="EJT49392.1"/>
    </source>
</evidence>
<keyword evidence="8" id="KW-0804">Transcription</keyword>
<feature type="region of interest" description="Disordered" evidence="13">
    <location>
        <begin position="107"/>
        <end position="154"/>
    </location>
</feature>
<feature type="site" description="Histone H3K4me3 binding" evidence="10">
    <location>
        <position position="164"/>
    </location>
</feature>
<feature type="binding site" evidence="11">
    <location>
        <position position="178"/>
    </location>
    <ligand>
        <name>Zn(2+)</name>
        <dbReference type="ChEBI" id="CHEBI:29105"/>
        <label>2</label>
    </ligand>
</feature>
<dbReference type="CDD" id="cd15505">
    <property type="entry name" value="PHD_ING"/>
    <property type="match status" value="1"/>
</dbReference>
<feature type="binding site" evidence="11">
    <location>
        <position position="167"/>
    </location>
    <ligand>
        <name>Zn(2+)</name>
        <dbReference type="ChEBI" id="CHEBI:29105"/>
        <label>1</label>
    </ligand>
</feature>
<dbReference type="InterPro" id="IPR001965">
    <property type="entry name" value="Znf_PHD"/>
</dbReference>
<dbReference type="InterPro" id="IPR013083">
    <property type="entry name" value="Znf_RING/FYVE/PHD"/>
</dbReference>
<feature type="binding site" evidence="11">
    <location>
        <position position="165"/>
    </location>
    <ligand>
        <name>Zn(2+)</name>
        <dbReference type="ChEBI" id="CHEBI:29105"/>
        <label>1</label>
    </ligand>
</feature>
<evidence type="ECO:0000256" key="3">
    <source>
        <dbReference type="ARBA" id="ARBA00022604"/>
    </source>
</evidence>
<gene>
    <name evidence="15" type="ORF">A1Q1_01487</name>
</gene>
<dbReference type="SMART" id="SM00249">
    <property type="entry name" value="PHD"/>
    <property type="match status" value="1"/>
</dbReference>
<organism evidence="15 16">
    <name type="scientific">Trichosporon asahii var. asahii (strain ATCC 90039 / CBS 2479 / JCM 2466 / KCTC 7840 / NBRC 103889/ NCYC 2677 / UAMH 7654)</name>
    <name type="common">Yeast</name>
    <dbReference type="NCBI Taxonomy" id="1186058"/>
    <lineage>
        <taxon>Eukaryota</taxon>
        <taxon>Fungi</taxon>
        <taxon>Dikarya</taxon>
        <taxon>Basidiomycota</taxon>
        <taxon>Agaricomycotina</taxon>
        <taxon>Tremellomycetes</taxon>
        <taxon>Trichosporonales</taxon>
        <taxon>Trichosporonaceae</taxon>
        <taxon>Trichosporon</taxon>
    </lineage>
</organism>
<evidence type="ECO:0000256" key="12">
    <source>
        <dbReference type="PROSITE-ProRule" id="PRU00146"/>
    </source>
</evidence>
<dbReference type="GO" id="GO:0008270">
    <property type="term" value="F:zinc ion binding"/>
    <property type="evidence" value="ECO:0007669"/>
    <property type="project" value="UniProtKB-KW"/>
</dbReference>
<dbReference type="PANTHER" id="PTHR10333:SF103">
    <property type="entry name" value="INHIBITOR OF GROWTH PROTEIN 3"/>
    <property type="match status" value="1"/>
</dbReference>
<dbReference type="SUPFAM" id="SSF57903">
    <property type="entry name" value="FYVE/PHD zinc finger"/>
    <property type="match status" value="1"/>
</dbReference>
<feature type="site" description="Histone H3K4me3 binding" evidence="10">
    <location>
        <position position="175"/>
    </location>
</feature>
<feature type="binding site" evidence="11">
    <location>
        <position position="189"/>
    </location>
    <ligand>
        <name>Zn(2+)</name>
        <dbReference type="ChEBI" id="CHEBI:29105"/>
        <label>1</label>
    </ligand>
</feature>
<dbReference type="Gene3D" id="3.30.40.10">
    <property type="entry name" value="Zinc/RING finger domain, C3HC4 (zinc finger)"/>
    <property type="match status" value="1"/>
</dbReference>
<name>J6F2H0_TRIAS</name>
<dbReference type="InterPro" id="IPR019787">
    <property type="entry name" value="Znf_PHD-finger"/>
</dbReference>
<accession>J6F2H0</accession>
<dbReference type="PROSITE" id="PS50016">
    <property type="entry name" value="ZF_PHD_2"/>
    <property type="match status" value="1"/>
</dbReference>
<dbReference type="PROSITE" id="PS01359">
    <property type="entry name" value="ZF_PHD_1"/>
    <property type="match status" value="1"/>
</dbReference>
<dbReference type="RefSeq" id="XP_014180001.1">
    <property type="nucleotide sequence ID" value="XM_014324526.1"/>
</dbReference>
<dbReference type="InterPro" id="IPR019786">
    <property type="entry name" value="Zinc_finger_PHD-type_CS"/>
</dbReference>
<evidence type="ECO:0000256" key="4">
    <source>
        <dbReference type="ARBA" id="ARBA00022723"/>
    </source>
</evidence>
<dbReference type="KEGG" id="tasa:A1Q1_01487"/>
<dbReference type="InterPro" id="IPR028651">
    <property type="entry name" value="ING_fam"/>
</dbReference>
<feature type="binding site" evidence="11">
    <location>
        <position position="192"/>
    </location>
    <ligand>
        <name>Zn(2+)</name>
        <dbReference type="ChEBI" id="CHEBI:29105"/>
        <label>1</label>
    </ligand>
</feature>
<feature type="compositionally biased region" description="Gly residues" evidence="13">
    <location>
        <begin position="118"/>
        <end position="130"/>
    </location>
</feature>